<reference evidence="2 3" key="1">
    <citation type="journal article" date="2012" name="J. Bacteriol.">
        <title>Genome sequence of the pathogenic Herbaspirillum seropedicae strain Os34, isolated from rice roots.</title>
        <authorList>
            <person name="Ye W."/>
            <person name="Ye S."/>
            <person name="Liu J."/>
            <person name="Chang S."/>
            <person name="Chen M."/>
            <person name="Zhu B."/>
            <person name="Guo L."/>
            <person name="An Q."/>
        </authorList>
    </citation>
    <scope>NUCLEOTIDE SEQUENCE [LARGE SCALE GENOMIC DNA]</scope>
    <source>
        <strain evidence="2 3">Os34</strain>
    </source>
</reference>
<proteinExistence type="predicted"/>
<accession>A0A6M3ZKL4</accession>
<evidence type="ECO:0000313" key="3">
    <source>
        <dbReference type="Proteomes" id="UP000501648"/>
    </source>
</evidence>
<evidence type="ECO:0000256" key="1">
    <source>
        <dbReference type="SAM" id="MobiDB-lite"/>
    </source>
</evidence>
<evidence type="ECO:0000313" key="2">
    <source>
        <dbReference type="EMBL" id="QJP98942.1"/>
    </source>
</evidence>
<gene>
    <name evidence="2" type="ORF">C798_01460</name>
</gene>
<dbReference type="EMBL" id="CP008956">
    <property type="protein sequence ID" value="QJP98942.1"/>
    <property type="molecule type" value="Genomic_DNA"/>
</dbReference>
<feature type="compositionally biased region" description="Pro residues" evidence="1">
    <location>
        <begin position="55"/>
        <end position="64"/>
    </location>
</feature>
<sequence length="64" mass="6950">MNTDNGNWLSAEQAVLPDGTERVNLPLVKKKLPLFSPEQASREEPQPTSASTTTTPPPMEAKTT</sequence>
<name>A0A6M3ZKL4_9BURK</name>
<organism evidence="2 3">
    <name type="scientific">Herbaspirillum rubrisubalbicans Os34</name>
    <dbReference type="NCBI Taxonomy" id="1235827"/>
    <lineage>
        <taxon>Bacteria</taxon>
        <taxon>Pseudomonadati</taxon>
        <taxon>Pseudomonadota</taxon>
        <taxon>Betaproteobacteria</taxon>
        <taxon>Burkholderiales</taxon>
        <taxon>Oxalobacteraceae</taxon>
        <taxon>Herbaspirillum</taxon>
    </lineage>
</organism>
<dbReference type="Proteomes" id="UP000501648">
    <property type="component" value="Chromosome"/>
</dbReference>
<protein>
    <submittedName>
        <fullName evidence="2">Uncharacterized protein</fullName>
    </submittedName>
</protein>
<feature type="region of interest" description="Disordered" evidence="1">
    <location>
        <begin position="34"/>
        <end position="64"/>
    </location>
</feature>
<dbReference type="RefSeq" id="WP_017451870.1">
    <property type="nucleotide sequence ID" value="NZ_CP008956.1"/>
</dbReference>
<dbReference type="AlphaFoldDB" id="A0A6M3ZKL4"/>